<organism evidence="1 2">
    <name type="scientific">Leucobacter rhizosphaerae</name>
    <dbReference type="NCBI Taxonomy" id="2932245"/>
    <lineage>
        <taxon>Bacteria</taxon>
        <taxon>Bacillati</taxon>
        <taxon>Actinomycetota</taxon>
        <taxon>Actinomycetes</taxon>
        <taxon>Micrococcales</taxon>
        <taxon>Microbacteriaceae</taxon>
        <taxon>Leucobacter</taxon>
    </lineage>
</organism>
<accession>A0ABY4FVP8</accession>
<name>A0ABY4FVP8_9MICO</name>
<keyword evidence="2" id="KW-1185">Reference proteome</keyword>
<dbReference type="RefSeq" id="WP_244685975.1">
    <property type="nucleotide sequence ID" value="NZ_CP095043.1"/>
</dbReference>
<proteinExistence type="predicted"/>
<evidence type="ECO:0008006" key="3">
    <source>
        <dbReference type="Google" id="ProtNLM"/>
    </source>
</evidence>
<sequence>MALEEVQPGVAADGNGLVLWVPAIADPSAPKVSELTAAGVEKLTYGLTPDGFAHDTSVATITSGRYTLAQALELDGVITDTVEVKYVWEGTEDDGVRNVLTPGTKGFIVKRMAVPNATAIAAAQMVTVIPVQCSIQRDVPPAANTELQKIQKLNVVGEVQRDVAVVAGP</sequence>
<evidence type="ECO:0000313" key="1">
    <source>
        <dbReference type="EMBL" id="UOQ60386.1"/>
    </source>
</evidence>
<gene>
    <name evidence="1" type="ORF">MUN76_15360</name>
</gene>
<evidence type="ECO:0000313" key="2">
    <source>
        <dbReference type="Proteomes" id="UP000831775"/>
    </source>
</evidence>
<dbReference type="EMBL" id="CP095043">
    <property type="protein sequence ID" value="UOQ60386.1"/>
    <property type="molecule type" value="Genomic_DNA"/>
</dbReference>
<reference evidence="1 2" key="1">
    <citation type="submission" date="2022-04" db="EMBL/GenBank/DDBJ databases">
        <title>Leucobacter sp. isolated from rhizosphere of onion.</title>
        <authorList>
            <person name="Won M."/>
            <person name="Lee C.-M."/>
            <person name="Woen H.-Y."/>
            <person name="Kwon S.-W."/>
        </authorList>
    </citation>
    <scope>NUCLEOTIDE SEQUENCE [LARGE SCALE GENOMIC DNA]</scope>
    <source>
        <strain evidence="1 2">H25R-14</strain>
    </source>
</reference>
<dbReference type="Proteomes" id="UP000831775">
    <property type="component" value="Chromosome"/>
</dbReference>
<dbReference type="Pfam" id="PF25595">
    <property type="entry name" value="Phage_TTP_16"/>
    <property type="match status" value="1"/>
</dbReference>
<protein>
    <recommendedName>
        <fullName evidence="3">Major tail protein</fullName>
    </recommendedName>
</protein>
<dbReference type="InterPro" id="IPR058009">
    <property type="entry name" value="TTP_Phage_16"/>
</dbReference>